<organism evidence="2 3">
    <name type="scientific">Callosobruchus maculatus</name>
    <name type="common">Southern cowpea weevil</name>
    <name type="synonym">Pulse bruchid</name>
    <dbReference type="NCBI Taxonomy" id="64391"/>
    <lineage>
        <taxon>Eukaryota</taxon>
        <taxon>Metazoa</taxon>
        <taxon>Ecdysozoa</taxon>
        <taxon>Arthropoda</taxon>
        <taxon>Hexapoda</taxon>
        <taxon>Insecta</taxon>
        <taxon>Pterygota</taxon>
        <taxon>Neoptera</taxon>
        <taxon>Endopterygota</taxon>
        <taxon>Coleoptera</taxon>
        <taxon>Polyphaga</taxon>
        <taxon>Cucujiformia</taxon>
        <taxon>Chrysomeloidea</taxon>
        <taxon>Chrysomelidae</taxon>
        <taxon>Bruchinae</taxon>
        <taxon>Bruchini</taxon>
        <taxon>Callosobruchus</taxon>
    </lineage>
</organism>
<keyword evidence="1" id="KW-0812">Transmembrane</keyword>
<dbReference type="OrthoDB" id="1875751at2759"/>
<dbReference type="AlphaFoldDB" id="A0A653C8W3"/>
<evidence type="ECO:0000313" key="2">
    <source>
        <dbReference type="EMBL" id="VEN44133.1"/>
    </source>
</evidence>
<sequence length="75" mass="8777">MRSIPIEEEQDLINIFPTNCFISILTSFLFIASFSVVLRKSFHRSESIAFKTFVSSFRSILFERVAQQMLLLEQK</sequence>
<dbReference type="Proteomes" id="UP000410492">
    <property type="component" value="Unassembled WGS sequence"/>
</dbReference>
<evidence type="ECO:0000256" key="1">
    <source>
        <dbReference type="SAM" id="Phobius"/>
    </source>
</evidence>
<evidence type="ECO:0000313" key="3">
    <source>
        <dbReference type="Proteomes" id="UP000410492"/>
    </source>
</evidence>
<protein>
    <submittedName>
        <fullName evidence="2">Uncharacterized protein</fullName>
    </submittedName>
</protein>
<accession>A0A653C8W3</accession>
<dbReference type="EMBL" id="CAACVG010007199">
    <property type="protein sequence ID" value="VEN44133.1"/>
    <property type="molecule type" value="Genomic_DNA"/>
</dbReference>
<keyword evidence="1" id="KW-1133">Transmembrane helix</keyword>
<keyword evidence="3" id="KW-1185">Reference proteome</keyword>
<name>A0A653C8W3_CALMS</name>
<reference evidence="2 3" key="1">
    <citation type="submission" date="2019-01" db="EMBL/GenBank/DDBJ databases">
        <authorList>
            <person name="Sayadi A."/>
        </authorList>
    </citation>
    <scope>NUCLEOTIDE SEQUENCE [LARGE SCALE GENOMIC DNA]</scope>
</reference>
<keyword evidence="1" id="KW-0472">Membrane</keyword>
<feature type="transmembrane region" description="Helical" evidence="1">
    <location>
        <begin position="12"/>
        <end position="38"/>
    </location>
</feature>
<gene>
    <name evidence="2" type="ORF">CALMAC_LOCUS7040</name>
</gene>
<proteinExistence type="predicted"/>